<evidence type="ECO:0000313" key="1">
    <source>
        <dbReference type="EMBL" id="MBB4613599.1"/>
    </source>
</evidence>
<dbReference type="AlphaFoldDB" id="A0A7W7AAU4"/>
<sequence length="62" mass="6978">MGKMRWITDAGLRFWQAYREGLEMSCPVHNRIAEALAERLCDRDRPHDGAAIASGAQQPSVH</sequence>
<keyword evidence="2" id="KW-1185">Reference proteome</keyword>
<accession>A0A7W7AAU4</accession>
<reference evidence="1 2" key="1">
    <citation type="submission" date="2020-08" db="EMBL/GenBank/DDBJ databases">
        <title>Genomic Encyclopedia of Type Strains, Phase IV (KMG-IV): sequencing the most valuable type-strain genomes for metagenomic binning, comparative biology and taxonomic classification.</title>
        <authorList>
            <person name="Goeker M."/>
        </authorList>
    </citation>
    <scope>NUCLEOTIDE SEQUENCE [LARGE SCALE GENOMIC DNA]</scope>
    <source>
        <strain evidence="1 2">DSM 17507</strain>
    </source>
</reference>
<evidence type="ECO:0000313" key="2">
    <source>
        <dbReference type="Proteomes" id="UP000538566"/>
    </source>
</evidence>
<dbReference type="RefSeq" id="WP_158637785.1">
    <property type="nucleotide sequence ID" value="NZ_JACHOA010000003.1"/>
</dbReference>
<organism evidence="1 2">
    <name type="scientific">Novosphingobium taihuense</name>
    <dbReference type="NCBI Taxonomy" id="260085"/>
    <lineage>
        <taxon>Bacteria</taxon>
        <taxon>Pseudomonadati</taxon>
        <taxon>Pseudomonadota</taxon>
        <taxon>Alphaproteobacteria</taxon>
        <taxon>Sphingomonadales</taxon>
        <taxon>Sphingomonadaceae</taxon>
        <taxon>Novosphingobium</taxon>
    </lineage>
</organism>
<protein>
    <submittedName>
        <fullName evidence="1">Uncharacterized protein</fullName>
    </submittedName>
</protein>
<name>A0A7W7AAU4_9SPHN</name>
<dbReference type="OrthoDB" id="7509296at2"/>
<comment type="caution">
    <text evidence="1">The sequence shown here is derived from an EMBL/GenBank/DDBJ whole genome shotgun (WGS) entry which is preliminary data.</text>
</comment>
<proteinExistence type="predicted"/>
<dbReference type="Proteomes" id="UP000538566">
    <property type="component" value="Unassembled WGS sequence"/>
</dbReference>
<gene>
    <name evidence="1" type="ORF">GGR37_001874</name>
</gene>
<dbReference type="EMBL" id="JACHOA010000003">
    <property type="protein sequence ID" value="MBB4613599.1"/>
    <property type="molecule type" value="Genomic_DNA"/>
</dbReference>